<organism evidence="2 3">
    <name type="scientific">Paragonimus heterotremus</name>
    <dbReference type="NCBI Taxonomy" id="100268"/>
    <lineage>
        <taxon>Eukaryota</taxon>
        <taxon>Metazoa</taxon>
        <taxon>Spiralia</taxon>
        <taxon>Lophotrochozoa</taxon>
        <taxon>Platyhelminthes</taxon>
        <taxon>Trematoda</taxon>
        <taxon>Digenea</taxon>
        <taxon>Plagiorchiida</taxon>
        <taxon>Troglotremata</taxon>
        <taxon>Troglotrematidae</taxon>
        <taxon>Paragonimus</taxon>
    </lineage>
</organism>
<comment type="caution">
    <text evidence="2">The sequence shown here is derived from an EMBL/GenBank/DDBJ whole genome shotgun (WGS) entry which is preliminary data.</text>
</comment>
<accession>A0A8J4SU49</accession>
<evidence type="ECO:0000313" key="3">
    <source>
        <dbReference type="Proteomes" id="UP000748531"/>
    </source>
</evidence>
<reference evidence="2" key="1">
    <citation type="submission" date="2019-05" db="EMBL/GenBank/DDBJ databases">
        <title>Annotation for the trematode Paragonimus heterotremus.</title>
        <authorList>
            <person name="Choi Y.-J."/>
        </authorList>
    </citation>
    <scope>NUCLEOTIDE SEQUENCE</scope>
    <source>
        <strain evidence="2">LC</strain>
    </source>
</reference>
<feature type="region of interest" description="Disordered" evidence="1">
    <location>
        <begin position="1079"/>
        <end position="1117"/>
    </location>
</feature>
<dbReference type="AlphaFoldDB" id="A0A8J4SU49"/>
<dbReference type="EMBL" id="LUCH01000276">
    <property type="protein sequence ID" value="KAF5405587.1"/>
    <property type="molecule type" value="Genomic_DNA"/>
</dbReference>
<feature type="region of interest" description="Disordered" evidence="1">
    <location>
        <begin position="30"/>
        <end position="81"/>
    </location>
</feature>
<proteinExistence type="predicted"/>
<evidence type="ECO:0000256" key="1">
    <source>
        <dbReference type="SAM" id="MobiDB-lite"/>
    </source>
</evidence>
<sequence>MNFWNSYSHSASPNKPYSCISRILLPFDRDASRTEPQHSRKRQSFRAEQGISPVHSRRSSVRARSHSRIVDASGNRTSPIPTLFNFRPDPVYSSSVFKPRAKNVRSSSMKVESHFVEPNNRVSDIERGVRMLESKKRSCPTFSSEFSPVQTKIDTDPTAYDAKRRRLGSTTITSASPNVSSIGNDETTQGFHFTSIGELKRCQLNGYPGGSAFTVSSTSSAPVSVAFHGCLSKPFEQKNGPDDPSTFEHLFVDSSSLNDTVRSRQKDSQASVRRRIPYMSPAELEALFQIQSDAPAKTVHSKDSSSSESEDFDNFDQSPKKFASRAPSESVSRSVDTSLSCSSLKQPCSLAESSTSSFVELPAIKPATPHRVGSVARFIANLDARDSKISPITPIVSVSIATNCVSPSLMLNRSTCLSPSDMSSRVARIRTLLGTSFSVTTVPAFNNTASNVVSLSSASSVSSASSGSTFSLSVSGFPSLPFNNSLSSTVSEKSSSVTVSSSTPAFSFSFPPIVTTTTTTSSTNIVSQSIAAESLMSNRSTVSSSTVASSCPVNAVTEVHPVTTTTSLSSFGFPTVIPATTMVVSAMPFSLPSVPAFSAPTQSVTKQPPTTMSLTTVNTPPLIASTSGSVPTLGANSTTTSTASIGTATSFGFSAPVGVTSSASTPLTCVSLTNNVFSSALTGSGSTNVSAGQLFSFTSSPCSTVSKSIISASETSPVSYTQTTTPSFCFSGPNPASTCSSGGVSITKLFSGTTPATTAVVSTALNTLTTVSSAFLFPQLTSPAVTITSEIKPTFSFPSIGLTAGTTPFSLSSTASTTSVVTSTASSSSLFSFGGSSNSIGSFTFTNPTSGATSLPLCGGTVTTVAPNSTPTLSSFATGTTPNLFVLGMKPAAVSKASSTTATDTLGSTATTTVSWFSKPPTSSISWFGSGSVTSSLGGTATASLPSTCSSGLFSFGTPTCTGTLTSVATAPNQLFQFGSSNPVDTTVGNTGLTLVSPASASSLFMFGQQAPSANPFQPTTTTTATNFHFGRSATSTPSATGFNFMPSSSVAIPTFGATQPQSAGGFVFGQSPPGFTGLSSTGSNPFAFGSSPSNPAAAGVAAPRRRPTASRRMRRP</sequence>
<dbReference type="OrthoDB" id="6276208at2759"/>
<protein>
    <submittedName>
        <fullName evidence="2">Uncharacterized protein</fullName>
    </submittedName>
</protein>
<evidence type="ECO:0000313" key="2">
    <source>
        <dbReference type="EMBL" id="KAF5405587.1"/>
    </source>
</evidence>
<feature type="region of interest" description="Disordered" evidence="1">
    <location>
        <begin position="295"/>
        <end position="329"/>
    </location>
</feature>
<feature type="compositionally biased region" description="Basic residues" evidence="1">
    <location>
        <begin position="55"/>
        <end position="67"/>
    </location>
</feature>
<gene>
    <name evidence="2" type="ORF">PHET_00846</name>
</gene>
<feature type="compositionally biased region" description="Basic residues" evidence="1">
    <location>
        <begin position="1104"/>
        <end position="1117"/>
    </location>
</feature>
<keyword evidence="3" id="KW-1185">Reference proteome</keyword>
<name>A0A8J4SU49_9TREM</name>
<dbReference type="Proteomes" id="UP000748531">
    <property type="component" value="Unassembled WGS sequence"/>
</dbReference>
<feature type="compositionally biased region" description="Low complexity" evidence="1">
    <location>
        <begin position="1084"/>
        <end position="1103"/>
    </location>
</feature>